<evidence type="ECO:0000256" key="3">
    <source>
        <dbReference type="SAM" id="Coils"/>
    </source>
</evidence>
<dbReference type="GO" id="GO:0005737">
    <property type="term" value="C:cytoplasm"/>
    <property type="evidence" value="ECO:0007669"/>
    <property type="project" value="TreeGrafter"/>
</dbReference>
<proteinExistence type="predicted"/>
<feature type="region of interest" description="Disordered" evidence="4">
    <location>
        <begin position="272"/>
        <end position="292"/>
    </location>
</feature>
<dbReference type="AlphaFoldDB" id="A0AA38HSE5"/>
<dbReference type="Gene3D" id="3.80.10.10">
    <property type="entry name" value="Ribonuclease Inhibitor"/>
    <property type="match status" value="1"/>
</dbReference>
<evidence type="ECO:0000256" key="4">
    <source>
        <dbReference type="SAM" id="MobiDB-lite"/>
    </source>
</evidence>
<dbReference type="PANTHER" id="PTHR48051">
    <property type="match status" value="1"/>
</dbReference>
<evidence type="ECO:0000313" key="5">
    <source>
        <dbReference type="EMBL" id="KAJ3642975.1"/>
    </source>
</evidence>
<evidence type="ECO:0000256" key="2">
    <source>
        <dbReference type="ARBA" id="ARBA00022737"/>
    </source>
</evidence>
<dbReference type="InterPro" id="IPR003591">
    <property type="entry name" value="Leu-rich_rpt_typical-subtyp"/>
</dbReference>
<feature type="coiled-coil region" evidence="3">
    <location>
        <begin position="241"/>
        <end position="268"/>
    </location>
</feature>
<dbReference type="InterPro" id="IPR001611">
    <property type="entry name" value="Leu-rich_rpt"/>
</dbReference>
<protein>
    <recommendedName>
        <fullName evidence="7">Leucine-rich repeat-containing protein 27</fullName>
    </recommendedName>
</protein>
<dbReference type="SMART" id="SM00369">
    <property type="entry name" value="LRR_TYP"/>
    <property type="match status" value="3"/>
</dbReference>
<dbReference type="Pfam" id="PF13855">
    <property type="entry name" value="LRR_8"/>
    <property type="match status" value="1"/>
</dbReference>
<accession>A0AA38HSE5</accession>
<name>A0AA38HSE5_9CUCU</name>
<sequence>MSEFDIILDSSQQNLKEVPSRILEMKHLKMLYLQQNFIKALPENFFEKLPVLSWLDLRENHLTTIPTSIAYHECLENLLVSDNKIEVLPNEVGLAPKLKVLQIANNPLKYPEGRIVAEGTKATVDYLRHQYEKMKPEPVEFIEEKTDTEEEEDADEEKELHMEKEMVVADYLEYVPRQESVESGLVVRGLSQVKKDDSGIIHKITNPTSNKILLKSYYDDEKVARASTQTDDSFTCMPMYKQTWMEKLKELLDQQEKILQQERNLQALTTWRSKKKDEPPHPAERNIYTKAPPYATDPQYQTILSREDLNKEIDKMVQHNKTPPKKPDIEKLISDLVSQLKDMEATYGALESPRSEIESAGAQITKIMEMHKKIMELQQANNLLLQ</sequence>
<dbReference type="InterPro" id="IPR032675">
    <property type="entry name" value="LRR_dom_sf"/>
</dbReference>
<keyword evidence="2" id="KW-0677">Repeat</keyword>
<evidence type="ECO:0008006" key="7">
    <source>
        <dbReference type="Google" id="ProtNLM"/>
    </source>
</evidence>
<feature type="compositionally biased region" description="Basic and acidic residues" evidence="4">
    <location>
        <begin position="275"/>
        <end position="284"/>
    </location>
</feature>
<evidence type="ECO:0000256" key="1">
    <source>
        <dbReference type="ARBA" id="ARBA00022614"/>
    </source>
</evidence>
<keyword evidence="6" id="KW-1185">Reference proteome</keyword>
<dbReference type="SUPFAM" id="SSF52075">
    <property type="entry name" value="Outer arm dynein light chain 1"/>
    <property type="match status" value="1"/>
</dbReference>
<organism evidence="5 6">
    <name type="scientific">Zophobas morio</name>
    <dbReference type="NCBI Taxonomy" id="2755281"/>
    <lineage>
        <taxon>Eukaryota</taxon>
        <taxon>Metazoa</taxon>
        <taxon>Ecdysozoa</taxon>
        <taxon>Arthropoda</taxon>
        <taxon>Hexapoda</taxon>
        <taxon>Insecta</taxon>
        <taxon>Pterygota</taxon>
        <taxon>Neoptera</taxon>
        <taxon>Endopterygota</taxon>
        <taxon>Coleoptera</taxon>
        <taxon>Polyphaga</taxon>
        <taxon>Cucujiformia</taxon>
        <taxon>Tenebrionidae</taxon>
        <taxon>Zophobas</taxon>
    </lineage>
</organism>
<gene>
    <name evidence="5" type="ORF">Zmor_025719</name>
</gene>
<evidence type="ECO:0000313" key="6">
    <source>
        <dbReference type="Proteomes" id="UP001168821"/>
    </source>
</evidence>
<dbReference type="InterPro" id="IPR050216">
    <property type="entry name" value="LRR_domain-containing"/>
</dbReference>
<keyword evidence="1" id="KW-0433">Leucine-rich repeat</keyword>
<comment type="caution">
    <text evidence="5">The sequence shown here is derived from an EMBL/GenBank/DDBJ whole genome shotgun (WGS) entry which is preliminary data.</text>
</comment>
<keyword evidence="3" id="KW-0175">Coiled coil</keyword>
<dbReference type="Proteomes" id="UP001168821">
    <property type="component" value="Unassembled WGS sequence"/>
</dbReference>
<reference evidence="5" key="1">
    <citation type="journal article" date="2023" name="G3 (Bethesda)">
        <title>Whole genome assemblies of Zophobas morio and Tenebrio molitor.</title>
        <authorList>
            <person name="Kaur S."/>
            <person name="Stinson S.A."/>
            <person name="diCenzo G.C."/>
        </authorList>
    </citation>
    <scope>NUCLEOTIDE SEQUENCE</scope>
    <source>
        <strain evidence="5">QUZm001</strain>
    </source>
</reference>
<dbReference type="PANTHER" id="PTHR48051:SF1">
    <property type="entry name" value="RAS SUPPRESSOR PROTEIN 1"/>
    <property type="match status" value="1"/>
</dbReference>
<dbReference type="EMBL" id="JALNTZ010000008">
    <property type="protein sequence ID" value="KAJ3642975.1"/>
    <property type="molecule type" value="Genomic_DNA"/>
</dbReference>